<evidence type="ECO:0000313" key="6">
    <source>
        <dbReference type="Proteomes" id="UP000524535"/>
    </source>
</evidence>
<dbReference type="AlphaFoldDB" id="A0A7W6S616"/>
<sequence>MPVIVGLLRQSQPPVHDRCFHLYIAPETEYKCRKGRRWRITARVRVGQGPMTALTEMGQAMGILKRGIGCLSVAAPLALLPLLASCNSQSFALDDGIPNTAPPAVISQSKTERAPGPLAKKDTGTYPTFDRTLLAANEQIEDEDYNKTEPRMAALARARRSGSISEAEYKKRVAEYRKLATEHGTDALNTISK</sequence>
<gene>
    <name evidence="3" type="ORF">GGE31_000219</name>
    <name evidence="2" type="ORF">GGE33_001566</name>
    <name evidence="4" type="ORF">GGE35_000217</name>
</gene>
<evidence type="ECO:0000313" key="5">
    <source>
        <dbReference type="Proteomes" id="UP000520770"/>
    </source>
</evidence>
<proteinExistence type="predicted"/>
<evidence type="ECO:0000313" key="2">
    <source>
        <dbReference type="EMBL" id="MBB4347858.1"/>
    </source>
</evidence>
<dbReference type="EMBL" id="JACIGW010000001">
    <property type="protein sequence ID" value="MBB4347858.1"/>
    <property type="molecule type" value="Genomic_DNA"/>
</dbReference>
<protein>
    <recommendedName>
        <fullName evidence="8">SHOCT domain-containing protein</fullName>
    </recommendedName>
</protein>
<dbReference type="EMBL" id="JACIGY010000001">
    <property type="protein sequence ID" value="MBB4409748.1"/>
    <property type="molecule type" value="Genomic_DNA"/>
</dbReference>
<evidence type="ECO:0000256" key="1">
    <source>
        <dbReference type="SAM" id="MobiDB-lite"/>
    </source>
</evidence>
<evidence type="ECO:0000313" key="3">
    <source>
        <dbReference type="EMBL" id="MBB4409748.1"/>
    </source>
</evidence>
<comment type="caution">
    <text evidence="2">The sequence shown here is derived from an EMBL/GenBank/DDBJ whole genome shotgun (WGS) entry which is preliminary data.</text>
</comment>
<evidence type="ECO:0000313" key="7">
    <source>
        <dbReference type="Proteomes" id="UP000576087"/>
    </source>
</evidence>
<evidence type="ECO:0000313" key="4">
    <source>
        <dbReference type="EMBL" id="MBB4444435.1"/>
    </source>
</evidence>
<accession>A0A7W6S616</accession>
<evidence type="ECO:0008006" key="8">
    <source>
        <dbReference type="Google" id="ProtNLM"/>
    </source>
</evidence>
<reference evidence="5 6" key="1">
    <citation type="submission" date="2020-08" db="EMBL/GenBank/DDBJ databases">
        <title>Genomic Encyclopedia of Type Strains, Phase IV (KMG-V): Genome sequencing to study the core and pangenomes of soil and plant-associated prokaryotes.</title>
        <authorList>
            <person name="Whitman W."/>
        </authorList>
    </citation>
    <scope>NUCLEOTIDE SEQUENCE [LARGE SCALE GENOMIC DNA]</scope>
    <source>
        <strain evidence="3 6">SEMIA 444</strain>
        <strain evidence="2 5">SEMIA 448</strain>
        <strain evidence="4 7">SEMIA 452</strain>
    </source>
</reference>
<dbReference type="RefSeq" id="WP_183822477.1">
    <property type="nucleotide sequence ID" value="NZ_JACIGW010000001.1"/>
</dbReference>
<keyword evidence="6" id="KW-1185">Reference proteome</keyword>
<name>A0A7W6S616_9HYPH</name>
<dbReference type="Proteomes" id="UP000576087">
    <property type="component" value="Unassembled WGS sequence"/>
</dbReference>
<dbReference type="Proteomes" id="UP000524535">
    <property type="component" value="Unassembled WGS sequence"/>
</dbReference>
<dbReference type="Proteomes" id="UP000520770">
    <property type="component" value="Unassembled WGS sequence"/>
</dbReference>
<dbReference type="EMBL" id="JACIHM010000001">
    <property type="protein sequence ID" value="MBB4444435.1"/>
    <property type="molecule type" value="Genomic_DNA"/>
</dbReference>
<organism evidence="2 5">
    <name type="scientific">Aliirhizobium cellulosilyticum</name>
    <dbReference type="NCBI Taxonomy" id="393664"/>
    <lineage>
        <taxon>Bacteria</taxon>
        <taxon>Pseudomonadati</taxon>
        <taxon>Pseudomonadota</taxon>
        <taxon>Alphaproteobacteria</taxon>
        <taxon>Hyphomicrobiales</taxon>
        <taxon>Rhizobiaceae</taxon>
        <taxon>Aliirhizobium</taxon>
    </lineage>
</organism>
<feature type="region of interest" description="Disordered" evidence="1">
    <location>
        <begin position="102"/>
        <end position="122"/>
    </location>
</feature>